<keyword evidence="1" id="KW-1133">Transmembrane helix</keyword>
<dbReference type="PANTHER" id="PTHR36920:SF1">
    <property type="entry name" value="OUTER MEMBRANE PROTEIN W"/>
    <property type="match status" value="1"/>
</dbReference>
<dbReference type="SUPFAM" id="SSF56925">
    <property type="entry name" value="OMPA-like"/>
    <property type="match status" value="1"/>
</dbReference>
<keyword evidence="1" id="KW-0472">Membrane</keyword>
<dbReference type="EMBL" id="LICS01000056">
    <property type="protein sequence ID" value="KRO95026.1"/>
    <property type="molecule type" value="Genomic_DNA"/>
</dbReference>
<dbReference type="Gene3D" id="2.40.160.20">
    <property type="match status" value="1"/>
</dbReference>
<keyword evidence="1" id="KW-0812">Transmembrane</keyword>
<dbReference type="InterPro" id="IPR005618">
    <property type="entry name" value="OMPW"/>
</dbReference>
<protein>
    <recommendedName>
        <fullName evidence="4">OmpW family protein</fullName>
    </recommendedName>
</protein>
<evidence type="ECO:0000313" key="3">
    <source>
        <dbReference type="Proteomes" id="UP000051027"/>
    </source>
</evidence>
<organism evidence="2 3">
    <name type="scientific">SAR86 cluster bacterium BACL1 MAG-120820-bin45</name>
    <dbReference type="NCBI Taxonomy" id="1655612"/>
    <lineage>
        <taxon>Bacteria</taxon>
        <taxon>Pseudomonadati</taxon>
        <taxon>Pseudomonadota</taxon>
        <taxon>Gammaproteobacteria</taxon>
        <taxon>SAR86 cluster</taxon>
    </lineage>
</organism>
<name>A0A0R2UB82_9GAMM</name>
<dbReference type="AlphaFoldDB" id="A0A0R2UB82"/>
<evidence type="ECO:0008006" key="4">
    <source>
        <dbReference type="Google" id="ProtNLM"/>
    </source>
</evidence>
<reference evidence="2 3" key="1">
    <citation type="submission" date="2015-10" db="EMBL/GenBank/DDBJ databases">
        <title>Metagenome-Assembled Genomes uncover a global brackish microbiome.</title>
        <authorList>
            <person name="Hugerth L.W."/>
            <person name="Larsson J."/>
            <person name="Alneberg J."/>
            <person name="Lindh M.V."/>
            <person name="Legrand C."/>
            <person name="Pinhassi J."/>
            <person name="Andersson A.F."/>
        </authorList>
    </citation>
    <scope>NUCLEOTIDE SEQUENCE [LARGE SCALE GENOMIC DNA]</scope>
    <source>
        <strain evidence="2">BACL1 MAG-120820-bin45</strain>
    </source>
</reference>
<dbReference type="InterPro" id="IPR011250">
    <property type="entry name" value="OMP/PagP_B-barrel"/>
</dbReference>
<dbReference type="STRING" id="1655612.ABS10_07165"/>
<evidence type="ECO:0000313" key="2">
    <source>
        <dbReference type="EMBL" id="KRO95026.1"/>
    </source>
</evidence>
<comment type="caution">
    <text evidence="2">The sequence shown here is derived from an EMBL/GenBank/DDBJ whole genome shotgun (WGS) entry which is preliminary data.</text>
</comment>
<gene>
    <name evidence="2" type="ORF">ABS10_07165</name>
</gene>
<dbReference type="PANTHER" id="PTHR36920">
    <property type="match status" value="1"/>
</dbReference>
<evidence type="ECO:0000256" key="1">
    <source>
        <dbReference type="SAM" id="Phobius"/>
    </source>
</evidence>
<dbReference type="GO" id="GO:0019867">
    <property type="term" value="C:outer membrane"/>
    <property type="evidence" value="ECO:0007669"/>
    <property type="project" value="InterPro"/>
</dbReference>
<dbReference type="GO" id="GO:0055085">
    <property type="term" value="P:transmembrane transport"/>
    <property type="evidence" value="ECO:0007669"/>
    <property type="project" value="TreeGrafter"/>
</dbReference>
<sequence>MTIQKKNLDIKSMFSIHRIIIPAFMLIMVTFVPAIQAYEKGDILLRGGYTNIATQSSNGTTVNVGDKGNLTAAVSYFISNQWSTEILLGLPFEHDIYLKTGEKIGTGKHLPPTISLQRHFNLSTKLNSYLGIGINHTFFLSEKTSGLLAGTPLDITSSTDLAIQLGFDYLISPTTRVNLDIRKHRINPTAILGSGASAIKFDVPLNPITIGISAVYKF</sequence>
<proteinExistence type="predicted"/>
<dbReference type="Pfam" id="PF03922">
    <property type="entry name" value="OmpW"/>
    <property type="match status" value="1"/>
</dbReference>
<feature type="transmembrane region" description="Helical" evidence="1">
    <location>
        <begin position="20"/>
        <end position="38"/>
    </location>
</feature>
<accession>A0A0R2UB82</accession>
<dbReference type="Proteomes" id="UP000051027">
    <property type="component" value="Unassembled WGS sequence"/>
</dbReference>